<dbReference type="AlphaFoldDB" id="A0AAD7B883"/>
<organism evidence="2 3">
    <name type="scientific">Roridomyces roridus</name>
    <dbReference type="NCBI Taxonomy" id="1738132"/>
    <lineage>
        <taxon>Eukaryota</taxon>
        <taxon>Fungi</taxon>
        <taxon>Dikarya</taxon>
        <taxon>Basidiomycota</taxon>
        <taxon>Agaricomycotina</taxon>
        <taxon>Agaricomycetes</taxon>
        <taxon>Agaricomycetidae</taxon>
        <taxon>Agaricales</taxon>
        <taxon>Marasmiineae</taxon>
        <taxon>Mycenaceae</taxon>
        <taxon>Roridomyces</taxon>
    </lineage>
</organism>
<feature type="region of interest" description="Disordered" evidence="1">
    <location>
        <begin position="20"/>
        <end position="39"/>
    </location>
</feature>
<dbReference type="EMBL" id="JARKIF010000029">
    <property type="protein sequence ID" value="KAJ7613025.1"/>
    <property type="molecule type" value="Genomic_DNA"/>
</dbReference>
<dbReference type="Proteomes" id="UP001221142">
    <property type="component" value="Unassembled WGS sequence"/>
</dbReference>
<protein>
    <recommendedName>
        <fullName evidence="4">F-box domain-containing protein</fullName>
    </recommendedName>
</protein>
<accession>A0AAD7B883</accession>
<gene>
    <name evidence="2" type="ORF">FB45DRAFT_1009047</name>
</gene>
<reference evidence="2" key="1">
    <citation type="submission" date="2023-03" db="EMBL/GenBank/DDBJ databases">
        <title>Massive genome expansion in bonnet fungi (Mycena s.s.) driven by repeated elements and novel gene families across ecological guilds.</title>
        <authorList>
            <consortium name="Lawrence Berkeley National Laboratory"/>
            <person name="Harder C.B."/>
            <person name="Miyauchi S."/>
            <person name="Viragh M."/>
            <person name="Kuo A."/>
            <person name="Thoen E."/>
            <person name="Andreopoulos B."/>
            <person name="Lu D."/>
            <person name="Skrede I."/>
            <person name="Drula E."/>
            <person name="Henrissat B."/>
            <person name="Morin E."/>
            <person name="Kohler A."/>
            <person name="Barry K."/>
            <person name="LaButti K."/>
            <person name="Morin E."/>
            <person name="Salamov A."/>
            <person name="Lipzen A."/>
            <person name="Mereny Z."/>
            <person name="Hegedus B."/>
            <person name="Baldrian P."/>
            <person name="Stursova M."/>
            <person name="Weitz H."/>
            <person name="Taylor A."/>
            <person name="Grigoriev I.V."/>
            <person name="Nagy L.G."/>
            <person name="Martin F."/>
            <person name="Kauserud H."/>
        </authorList>
    </citation>
    <scope>NUCLEOTIDE SEQUENCE</scope>
    <source>
        <strain evidence="2">9284</strain>
    </source>
</reference>
<comment type="caution">
    <text evidence="2">The sequence shown here is derived from an EMBL/GenBank/DDBJ whole genome shotgun (WGS) entry which is preliminary data.</text>
</comment>
<evidence type="ECO:0000256" key="1">
    <source>
        <dbReference type="SAM" id="MobiDB-lite"/>
    </source>
</evidence>
<evidence type="ECO:0000313" key="2">
    <source>
        <dbReference type="EMBL" id="KAJ7613025.1"/>
    </source>
</evidence>
<feature type="compositionally biased region" description="Basic and acidic residues" evidence="1">
    <location>
        <begin position="20"/>
        <end position="32"/>
    </location>
</feature>
<evidence type="ECO:0000313" key="3">
    <source>
        <dbReference type="Proteomes" id="UP001221142"/>
    </source>
</evidence>
<name>A0AAD7B883_9AGAR</name>
<sequence>MSSVDELRRRITSLEEAIEREQERPRDLERQRSSTQSELNSLIDPMARLPPEISSDILLQSIPTPPTWGSLITFLLVCRAWADLALATPLMWSKITDMSVPWDKLVRVLEIWLDRAGDVPIPLTFGHILLYTFHHIVRTLEAHVPQVQSLSFSALHNNDLALLTYSFDGLT</sequence>
<evidence type="ECO:0008006" key="4">
    <source>
        <dbReference type="Google" id="ProtNLM"/>
    </source>
</evidence>
<keyword evidence="3" id="KW-1185">Reference proteome</keyword>
<proteinExistence type="predicted"/>